<protein>
    <submittedName>
        <fullName evidence="3">Uncharacterized protein</fullName>
    </submittedName>
</protein>
<reference evidence="3 4" key="1">
    <citation type="journal article" date="2015" name="Genome Biol.">
        <title>Comparative genomics of Steinernema reveals deeply conserved gene regulatory networks.</title>
        <authorList>
            <person name="Dillman A.R."/>
            <person name="Macchietto M."/>
            <person name="Porter C.F."/>
            <person name="Rogers A."/>
            <person name="Williams B."/>
            <person name="Antoshechkin I."/>
            <person name="Lee M.M."/>
            <person name="Goodwin Z."/>
            <person name="Lu X."/>
            <person name="Lewis E.E."/>
            <person name="Goodrich-Blair H."/>
            <person name="Stock S.P."/>
            <person name="Adams B.J."/>
            <person name="Sternberg P.W."/>
            <person name="Mortazavi A."/>
        </authorList>
    </citation>
    <scope>NUCLEOTIDE SEQUENCE [LARGE SCALE GENOMIC DNA]</scope>
    <source>
        <strain evidence="3 4">ALL</strain>
    </source>
</reference>
<dbReference type="EMBL" id="AZBU02000015">
    <property type="protein sequence ID" value="TKR57434.1"/>
    <property type="molecule type" value="Genomic_DNA"/>
</dbReference>
<feature type="compositionally biased region" description="Basic residues" evidence="1">
    <location>
        <begin position="7"/>
        <end position="23"/>
    </location>
</feature>
<organism evidence="3 4">
    <name type="scientific">Steinernema carpocapsae</name>
    <name type="common">Entomopathogenic nematode</name>
    <dbReference type="NCBI Taxonomy" id="34508"/>
    <lineage>
        <taxon>Eukaryota</taxon>
        <taxon>Metazoa</taxon>
        <taxon>Ecdysozoa</taxon>
        <taxon>Nematoda</taxon>
        <taxon>Chromadorea</taxon>
        <taxon>Rhabditida</taxon>
        <taxon>Tylenchina</taxon>
        <taxon>Panagrolaimomorpha</taxon>
        <taxon>Strongyloidoidea</taxon>
        <taxon>Steinernematidae</taxon>
        <taxon>Steinernema</taxon>
    </lineage>
</organism>
<keyword evidence="2" id="KW-0812">Transmembrane</keyword>
<evidence type="ECO:0000256" key="2">
    <source>
        <dbReference type="SAM" id="Phobius"/>
    </source>
</evidence>
<dbReference type="AlphaFoldDB" id="A0A4U5LNK3"/>
<reference evidence="3 4" key="2">
    <citation type="journal article" date="2019" name="G3 (Bethesda)">
        <title>Hybrid Assembly of the Genome of the Entomopathogenic Nematode Steinernema carpocapsae Identifies the X-Chromosome.</title>
        <authorList>
            <person name="Serra L."/>
            <person name="Macchietto M."/>
            <person name="Macias-Munoz A."/>
            <person name="McGill C.J."/>
            <person name="Rodriguez I.M."/>
            <person name="Rodriguez B."/>
            <person name="Murad R."/>
            <person name="Mortazavi A."/>
        </authorList>
    </citation>
    <scope>NUCLEOTIDE SEQUENCE [LARGE SCALE GENOMIC DNA]</scope>
    <source>
        <strain evidence="3 4">ALL</strain>
    </source>
</reference>
<proteinExistence type="predicted"/>
<evidence type="ECO:0000313" key="4">
    <source>
        <dbReference type="Proteomes" id="UP000298663"/>
    </source>
</evidence>
<gene>
    <name evidence="3" type="ORF">L596_030701</name>
</gene>
<comment type="caution">
    <text evidence="3">The sequence shown here is derived from an EMBL/GenBank/DDBJ whole genome shotgun (WGS) entry which is preliminary data.</text>
</comment>
<accession>A0A4U5LNK3</accession>
<feature type="region of interest" description="Disordered" evidence="1">
    <location>
        <begin position="1"/>
        <end position="23"/>
    </location>
</feature>
<name>A0A4U5LNK3_STECR</name>
<keyword evidence="2" id="KW-0472">Membrane</keyword>
<evidence type="ECO:0000313" key="3">
    <source>
        <dbReference type="EMBL" id="TKR57434.1"/>
    </source>
</evidence>
<feature type="transmembrane region" description="Helical" evidence="2">
    <location>
        <begin position="47"/>
        <end position="65"/>
    </location>
</feature>
<dbReference type="Proteomes" id="UP000298663">
    <property type="component" value="Unassembled WGS sequence"/>
</dbReference>
<evidence type="ECO:0000256" key="1">
    <source>
        <dbReference type="SAM" id="MobiDB-lite"/>
    </source>
</evidence>
<keyword evidence="2" id="KW-1133">Transmembrane helix</keyword>
<keyword evidence="4" id="KW-1185">Reference proteome</keyword>
<sequence>MCSDKTVKKKRKNGKQKVKNKKGLKAVTVSKKSNGLHQTRFYSTKQLNHLSIIFIVEVFVGLISFRSIQPDVRIADRSCSSGISGFAHDHTDHFRDASSICGNMGSN</sequence>